<name>A0A8S0VSS1_CYCAE</name>
<dbReference type="InterPro" id="IPR036249">
    <property type="entry name" value="Thioredoxin-like_sf"/>
</dbReference>
<proteinExistence type="predicted"/>
<dbReference type="PANTHER" id="PTHR33875:SF2">
    <property type="entry name" value="ACR183CP"/>
    <property type="match status" value="1"/>
</dbReference>
<protein>
    <recommendedName>
        <fullName evidence="1">Thioredoxin-like fold domain-containing protein</fullName>
    </recommendedName>
</protein>
<sequence length="205" mass="22925">MALQPSLRPQIILGNPDAPHSLDIFLDYVCPFSAKMAFKIDSILKPLITEGGPYEGQLKVIFRLHVQPWHSTSTLTNEAGLAVLHASPETFWKFSLSLFKHQADYFDVPTQDLTTRQIREKLAELAAKTLPADAVARFKDLLAFKGAANGGNAVTDDLKYNIKFGRQNSIHVSPSVLLDGLYQSQIESSWEEIQWKDFLANKIVV</sequence>
<reference evidence="2 3" key="1">
    <citation type="submission" date="2020-01" db="EMBL/GenBank/DDBJ databases">
        <authorList>
            <person name="Gupta K D."/>
        </authorList>
    </citation>
    <scope>NUCLEOTIDE SEQUENCE [LARGE SCALE GENOMIC DNA]</scope>
</reference>
<comment type="caution">
    <text evidence="2">The sequence shown here is derived from an EMBL/GenBank/DDBJ whole genome shotgun (WGS) entry which is preliminary data.</text>
</comment>
<feature type="domain" description="Thioredoxin-like fold" evidence="1">
    <location>
        <begin position="9"/>
        <end position="180"/>
    </location>
</feature>
<evidence type="ECO:0000259" key="1">
    <source>
        <dbReference type="Pfam" id="PF13462"/>
    </source>
</evidence>
<keyword evidence="3" id="KW-1185">Reference proteome</keyword>
<dbReference type="Gene3D" id="3.40.30.10">
    <property type="entry name" value="Glutaredoxin"/>
    <property type="match status" value="1"/>
</dbReference>
<evidence type="ECO:0000313" key="3">
    <source>
        <dbReference type="Proteomes" id="UP000467700"/>
    </source>
</evidence>
<dbReference type="OrthoDB" id="37297at2759"/>
<dbReference type="Proteomes" id="UP000467700">
    <property type="component" value="Unassembled WGS sequence"/>
</dbReference>
<accession>A0A8S0VSS1</accession>
<dbReference type="InterPro" id="IPR012336">
    <property type="entry name" value="Thioredoxin-like_fold"/>
</dbReference>
<evidence type="ECO:0000313" key="2">
    <source>
        <dbReference type="EMBL" id="CAA7258552.1"/>
    </source>
</evidence>
<organism evidence="2 3">
    <name type="scientific">Cyclocybe aegerita</name>
    <name type="common">Black poplar mushroom</name>
    <name type="synonym">Agrocybe aegerita</name>
    <dbReference type="NCBI Taxonomy" id="1973307"/>
    <lineage>
        <taxon>Eukaryota</taxon>
        <taxon>Fungi</taxon>
        <taxon>Dikarya</taxon>
        <taxon>Basidiomycota</taxon>
        <taxon>Agaricomycotina</taxon>
        <taxon>Agaricomycetes</taxon>
        <taxon>Agaricomycetidae</taxon>
        <taxon>Agaricales</taxon>
        <taxon>Agaricineae</taxon>
        <taxon>Bolbitiaceae</taxon>
        <taxon>Cyclocybe</taxon>
    </lineage>
</organism>
<dbReference type="SUPFAM" id="SSF52833">
    <property type="entry name" value="Thioredoxin-like"/>
    <property type="match status" value="1"/>
</dbReference>
<dbReference type="Pfam" id="PF13462">
    <property type="entry name" value="Thioredoxin_4"/>
    <property type="match status" value="1"/>
</dbReference>
<dbReference type="EMBL" id="CACVBS010000002">
    <property type="protein sequence ID" value="CAA7258552.1"/>
    <property type="molecule type" value="Genomic_DNA"/>
</dbReference>
<dbReference type="AlphaFoldDB" id="A0A8S0VSS1"/>
<dbReference type="PANTHER" id="PTHR33875">
    <property type="entry name" value="OS09G0542200 PROTEIN"/>
    <property type="match status" value="1"/>
</dbReference>
<gene>
    <name evidence="2" type="ORF">AAE3_LOCUS1071</name>
</gene>